<dbReference type="InterPro" id="IPR029017">
    <property type="entry name" value="Enolase-like_N"/>
</dbReference>
<dbReference type="KEGG" id="cwo:Cwoe_1022"/>
<dbReference type="GO" id="GO:0009063">
    <property type="term" value="P:amino acid catabolic process"/>
    <property type="evidence" value="ECO:0007669"/>
    <property type="project" value="InterPro"/>
</dbReference>
<evidence type="ECO:0000256" key="2">
    <source>
        <dbReference type="ARBA" id="ARBA00022723"/>
    </source>
</evidence>
<dbReference type="Pfam" id="PF02746">
    <property type="entry name" value="MR_MLE_N"/>
    <property type="match status" value="1"/>
</dbReference>
<dbReference type="PANTHER" id="PTHR13794">
    <property type="entry name" value="ENOLASE SUPERFAMILY, MANDELATE RACEMASE"/>
    <property type="match status" value="1"/>
</dbReference>
<evidence type="ECO:0000256" key="1">
    <source>
        <dbReference type="ARBA" id="ARBA00001946"/>
    </source>
</evidence>
<keyword evidence="6" id="KW-1185">Reference proteome</keyword>
<dbReference type="SFLD" id="SFLDS00001">
    <property type="entry name" value="Enolase"/>
    <property type="match status" value="1"/>
</dbReference>
<dbReference type="SUPFAM" id="SSF54826">
    <property type="entry name" value="Enolase N-terminal domain-like"/>
    <property type="match status" value="1"/>
</dbReference>
<protein>
    <submittedName>
        <fullName evidence="5">Mandelate racemase/muconate lactonizing protein</fullName>
    </submittedName>
</protein>
<dbReference type="InterPro" id="IPR046945">
    <property type="entry name" value="RHMD-like"/>
</dbReference>
<keyword evidence="3" id="KW-0460">Magnesium</keyword>
<dbReference type="CDD" id="cd03316">
    <property type="entry name" value="MR_like"/>
    <property type="match status" value="1"/>
</dbReference>
<dbReference type="Pfam" id="PF13378">
    <property type="entry name" value="MR_MLE_C"/>
    <property type="match status" value="1"/>
</dbReference>
<dbReference type="PANTHER" id="PTHR13794:SF58">
    <property type="entry name" value="MITOCHONDRIAL ENOLASE SUPERFAMILY MEMBER 1"/>
    <property type="match status" value="1"/>
</dbReference>
<name>D3FCI2_CONWI</name>
<dbReference type="RefSeq" id="WP_012932508.1">
    <property type="nucleotide sequence ID" value="NC_013739.1"/>
</dbReference>
<dbReference type="Gene3D" id="3.20.20.120">
    <property type="entry name" value="Enolase-like C-terminal domain"/>
    <property type="match status" value="1"/>
</dbReference>
<proteinExistence type="predicted"/>
<dbReference type="GO" id="GO:0000287">
    <property type="term" value="F:magnesium ion binding"/>
    <property type="evidence" value="ECO:0007669"/>
    <property type="project" value="TreeGrafter"/>
</dbReference>
<gene>
    <name evidence="5" type="ordered locus">Cwoe_1022</name>
</gene>
<dbReference type="AlphaFoldDB" id="D3FCI2"/>
<feature type="domain" description="Mandelate racemase/muconate lactonizing enzyme C-terminal" evidence="4">
    <location>
        <begin position="141"/>
        <end position="247"/>
    </location>
</feature>
<dbReference type="SFLD" id="SFLDG00179">
    <property type="entry name" value="mandelate_racemase"/>
    <property type="match status" value="1"/>
</dbReference>
<dbReference type="GO" id="GO:0016052">
    <property type="term" value="P:carbohydrate catabolic process"/>
    <property type="evidence" value="ECO:0007669"/>
    <property type="project" value="TreeGrafter"/>
</dbReference>
<reference evidence="5 6" key="1">
    <citation type="journal article" date="2010" name="Stand. Genomic Sci.">
        <title>Complete genome sequence of Conexibacter woesei type strain (ID131577).</title>
        <authorList>
            <person name="Pukall R."/>
            <person name="Lapidus A."/>
            <person name="Glavina Del Rio T."/>
            <person name="Copeland A."/>
            <person name="Tice H."/>
            <person name="Cheng J.-F."/>
            <person name="Lucas S."/>
            <person name="Chen F."/>
            <person name="Nolan M."/>
            <person name="Bruce D."/>
            <person name="Goodwin L."/>
            <person name="Pitluck S."/>
            <person name="Mavromatis K."/>
            <person name="Ivanova N."/>
            <person name="Ovchinnikova G."/>
            <person name="Pati A."/>
            <person name="Chen A."/>
            <person name="Palaniappan K."/>
            <person name="Land M."/>
            <person name="Hauser L."/>
            <person name="Chang Y.-J."/>
            <person name="Jeffries C.D."/>
            <person name="Chain P."/>
            <person name="Meincke L."/>
            <person name="Sims D."/>
            <person name="Brettin T."/>
            <person name="Detter J.C."/>
            <person name="Rohde M."/>
            <person name="Goeker M."/>
            <person name="Bristow J."/>
            <person name="Eisen J.A."/>
            <person name="Markowitz V."/>
            <person name="Kyrpides N.C."/>
            <person name="Klenk H.-P."/>
            <person name="Hugenholtz P."/>
        </authorList>
    </citation>
    <scope>NUCLEOTIDE SEQUENCE [LARGE SCALE GENOMIC DNA]</scope>
    <source>
        <strain evidence="6">DSM 14684 / CIP 108061 / JCM 11494 / NBRC 100937 / ID131577</strain>
    </source>
</reference>
<dbReference type="eggNOG" id="COG4948">
    <property type="taxonomic scope" value="Bacteria"/>
</dbReference>
<dbReference type="InterPro" id="IPR013341">
    <property type="entry name" value="Mandelate_racemase_N_dom"/>
</dbReference>
<dbReference type="InterPro" id="IPR018110">
    <property type="entry name" value="Mandel_Rmase/mucon_lact_enz_CS"/>
</dbReference>
<dbReference type="InterPro" id="IPR013342">
    <property type="entry name" value="Mandelate_racemase_C"/>
</dbReference>
<accession>D3FCI2</accession>
<dbReference type="OrthoDB" id="5241672at2"/>
<comment type="cofactor">
    <cofactor evidence="1">
        <name>Mg(2+)</name>
        <dbReference type="ChEBI" id="CHEBI:18420"/>
    </cofactor>
</comment>
<dbReference type="HOGENOM" id="CLU_030273_3_1_11"/>
<evidence type="ECO:0000313" key="6">
    <source>
        <dbReference type="Proteomes" id="UP000008229"/>
    </source>
</evidence>
<evidence type="ECO:0000259" key="4">
    <source>
        <dbReference type="SMART" id="SM00922"/>
    </source>
</evidence>
<dbReference type="SMART" id="SM00922">
    <property type="entry name" value="MR_MLE"/>
    <property type="match status" value="1"/>
</dbReference>
<dbReference type="EMBL" id="CP001854">
    <property type="protein sequence ID" value="ADB49455.1"/>
    <property type="molecule type" value="Genomic_DNA"/>
</dbReference>
<dbReference type="InterPro" id="IPR036849">
    <property type="entry name" value="Enolase-like_C_sf"/>
</dbReference>
<organism evidence="5 6">
    <name type="scientific">Conexibacter woesei (strain DSM 14684 / CCUG 47730 / CIP 108061 / JCM 11494 / NBRC 100937 / ID131577)</name>
    <dbReference type="NCBI Taxonomy" id="469383"/>
    <lineage>
        <taxon>Bacteria</taxon>
        <taxon>Bacillati</taxon>
        <taxon>Actinomycetota</taxon>
        <taxon>Thermoleophilia</taxon>
        <taxon>Solirubrobacterales</taxon>
        <taxon>Conexibacteraceae</taxon>
        <taxon>Conexibacter</taxon>
    </lineage>
</organism>
<dbReference type="Gene3D" id="3.30.390.10">
    <property type="entry name" value="Enolase-like, N-terminal domain"/>
    <property type="match status" value="1"/>
</dbReference>
<reference evidence="6" key="2">
    <citation type="submission" date="2010-01" db="EMBL/GenBank/DDBJ databases">
        <title>The complete genome of Conexibacter woesei DSM 14684.</title>
        <authorList>
            <consortium name="US DOE Joint Genome Institute (JGI-PGF)"/>
            <person name="Lucas S."/>
            <person name="Copeland A."/>
            <person name="Lapidus A."/>
            <person name="Glavina del Rio T."/>
            <person name="Dalin E."/>
            <person name="Tice H."/>
            <person name="Bruce D."/>
            <person name="Goodwin L."/>
            <person name="Pitluck S."/>
            <person name="Kyrpides N."/>
            <person name="Mavromatis K."/>
            <person name="Ivanova N."/>
            <person name="Mikhailova N."/>
            <person name="Chertkov O."/>
            <person name="Brettin T."/>
            <person name="Detter J.C."/>
            <person name="Han C."/>
            <person name="Larimer F."/>
            <person name="Land M."/>
            <person name="Hauser L."/>
            <person name="Markowitz V."/>
            <person name="Cheng J.-F."/>
            <person name="Hugenholtz P."/>
            <person name="Woyke T."/>
            <person name="Wu D."/>
            <person name="Pukall R."/>
            <person name="Steenblock K."/>
            <person name="Schneider S."/>
            <person name="Klenk H.-P."/>
            <person name="Eisen J.A."/>
        </authorList>
    </citation>
    <scope>NUCLEOTIDE SEQUENCE [LARGE SCALE GENOMIC DNA]</scope>
    <source>
        <strain evidence="6">DSM 14684 / CIP 108061 / JCM 11494 / NBRC 100937 / ID131577</strain>
    </source>
</reference>
<dbReference type="PROSITE" id="PS00908">
    <property type="entry name" value="MR_MLE_1"/>
    <property type="match status" value="1"/>
</dbReference>
<evidence type="ECO:0000313" key="5">
    <source>
        <dbReference type="EMBL" id="ADB49455.1"/>
    </source>
</evidence>
<keyword evidence="2" id="KW-0479">Metal-binding</keyword>
<dbReference type="STRING" id="469383.Cwoe_1022"/>
<dbReference type="GO" id="GO:0016836">
    <property type="term" value="F:hydro-lyase activity"/>
    <property type="evidence" value="ECO:0007669"/>
    <property type="project" value="TreeGrafter"/>
</dbReference>
<dbReference type="InterPro" id="IPR029065">
    <property type="entry name" value="Enolase_C-like"/>
</dbReference>
<dbReference type="SUPFAM" id="SSF51604">
    <property type="entry name" value="Enolase C-terminal domain-like"/>
    <property type="match status" value="1"/>
</dbReference>
<sequence length="379" mass="41745">MRIHAVEAIPVSYPEPNDFNALRHLCLCKITADDGQVGWGESITQFAEANFATKHVIEAMAEQLVGKDPTHTEALWRRNKDQAWWYGYGGGIASYAVSAIDIALWDLKGKAANMSVLDLLGGPVHERLPAIASCHAHHSSIPAMVEEAQGWLSSGLQGVKTGFGKRGDARLGYDHDRDVEFVRAMREGIGEDKMLMIDNGIAIRWDVTDAVRRMRAMEEYHLTWVEEPLGAWDPEGYANLRAKTSTRIAYGEREWTLAGFERVLAAGTVDVLGVDPGRAEGITGFKKVCDRVEAHRRQANAHAWSSAIVTAASLAISFSSPACKLFEVKPIRNPMQHDLVVTPFEQIDGWVHPPQGPGLGIEVVEEVVQGFRSEKVLVS</sequence>
<evidence type="ECO:0000256" key="3">
    <source>
        <dbReference type="ARBA" id="ARBA00022842"/>
    </source>
</evidence>
<dbReference type="Proteomes" id="UP000008229">
    <property type="component" value="Chromosome"/>
</dbReference>